<reference evidence="1 2" key="2">
    <citation type="journal article" date="2019" name="G3 (Bethesda)">
        <title>Hybrid Assembly of the Genome of the Entomopathogenic Nematode Steinernema carpocapsae Identifies the X-Chromosome.</title>
        <authorList>
            <person name="Serra L."/>
            <person name="Macchietto M."/>
            <person name="Macias-Munoz A."/>
            <person name="McGill C.J."/>
            <person name="Rodriguez I.M."/>
            <person name="Rodriguez B."/>
            <person name="Murad R."/>
            <person name="Mortazavi A."/>
        </authorList>
    </citation>
    <scope>NUCLEOTIDE SEQUENCE [LARGE SCALE GENOMIC DNA]</scope>
    <source>
        <strain evidence="1 2">ALL</strain>
    </source>
</reference>
<protein>
    <submittedName>
        <fullName evidence="1">Uncharacterized protein</fullName>
    </submittedName>
</protein>
<organism evidence="1 2">
    <name type="scientific">Steinernema carpocapsae</name>
    <name type="common">Entomopathogenic nematode</name>
    <dbReference type="NCBI Taxonomy" id="34508"/>
    <lineage>
        <taxon>Eukaryota</taxon>
        <taxon>Metazoa</taxon>
        <taxon>Ecdysozoa</taxon>
        <taxon>Nematoda</taxon>
        <taxon>Chromadorea</taxon>
        <taxon>Rhabditida</taxon>
        <taxon>Tylenchina</taxon>
        <taxon>Panagrolaimomorpha</taxon>
        <taxon>Strongyloidoidea</taxon>
        <taxon>Steinernematidae</taxon>
        <taxon>Steinernema</taxon>
    </lineage>
</organism>
<accession>A0A4U8UL56</accession>
<keyword evidence="2" id="KW-1185">Reference proteome</keyword>
<name>A0A4U8UL56_STECR</name>
<evidence type="ECO:0000313" key="2">
    <source>
        <dbReference type="Proteomes" id="UP000298663"/>
    </source>
</evidence>
<gene>
    <name evidence="1" type="ORF">L596_001215</name>
</gene>
<reference evidence="1 2" key="1">
    <citation type="journal article" date="2015" name="Genome Biol.">
        <title>Comparative genomics of Steinernema reveals deeply conserved gene regulatory networks.</title>
        <authorList>
            <person name="Dillman A.R."/>
            <person name="Macchietto M."/>
            <person name="Porter C.F."/>
            <person name="Rogers A."/>
            <person name="Williams B."/>
            <person name="Antoshechkin I."/>
            <person name="Lee M.M."/>
            <person name="Goodwin Z."/>
            <person name="Lu X."/>
            <person name="Lewis E.E."/>
            <person name="Goodrich-Blair H."/>
            <person name="Stock S.P."/>
            <person name="Adams B.J."/>
            <person name="Sternberg P.W."/>
            <person name="Mortazavi A."/>
        </authorList>
    </citation>
    <scope>NUCLEOTIDE SEQUENCE [LARGE SCALE GENOMIC DNA]</scope>
    <source>
        <strain evidence="1 2">ALL</strain>
    </source>
</reference>
<evidence type="ECO:0000313" key="1">
    <source>
        <dbReference type="EMBL" id="TMS33481.1"/>
    </source>
</evidence>
<dbReference type="Proteomes" id="UP000298663">
    <property type="component" value="Chromosome X"/>
</dbReference>
<sequence>MMNYPFILKASFPAPVKCCETERNELATFIKCAIKSSHWRRRDVFVWCLKTSIIPRWPLPRSQRPANHSHPWCSFFRLLLLLLPATPLIRSNLPPPALMSSEKATTKRWANVSWEANCRSRLIQACPLFLTAFAVGGRCGNTSHSEREQRDLEWGDNTIYLCN</sequence>
<proteinExistence type="predicted"/>
<dbReference type="EMBL" id="AZBU02000001">
    <property type="protein sequence ID" value="TMS33481.1"/>
    <property type="molecule type" value="Genomic_DNA"/>
</dbReference>
<dbReference type="EMBL" id="CM016762">
    <property type="protein sequence ID" value="TMS33481.1"/>
    <property type="molecule type" value="Genomic_DNA"/>
</dbReference>
<dbReference type="AlphaFoldDB" id="A0A4U8UL56"/>
<comment type="caution">
    <text evidence="1">The sequence shown here is derived from an EMBL/GenBank/DDBJ whole genome shotgun (WGS) entry which is preliminary data.</text>
</comment>